<protein>
    <submittedName>
        <fullName evidence="2">Uncharacterized protein</fullName>
    </submittedName>
</protein>
<evidence type="ECO:0000313" key="2">
    <source>
        <dbReference type="EMBL" id="KKL98291.1"/>
    </source>
</evidence>
<sequence length="99" mass="11179">MAEIDDRIDGLERQITAKQLELGDLRRKRAIDSCPYAVGQVMVQGTGRQTGQRARITAIFPYYDSVGYRLRAAVLKQDGSDGKRITELYSSENWQPEDA</sequence>
<feature type="coiled-coil region" evidence="1">
    <location>
        <begin position="1"/>
        <end position="28"/>
    </location>
</feature>
<reference evidence="2" key="1">
    <citation type="journal article" date="2015" name="Nature">
        <title>Complex archaea that bridge the gap between prokaryotes and eukaryotes.</title>
        <authorList>
            <person name="Spang A."/>
            <person name="Saw J.H."/>
            <person name="Jorgensen S.L."/>
            <person name="Zaremba-Niedzwiedzka K."/>
            <person name="Martijn J."/>
            <person name="Lind A.E."/>
            <person name="van Eijk R."/>
            <person name="Schleper C."/>
            <person name="Guy L."/>
            <person name="Ettema T.J."/>
        </authorList>
    </citation>
    <scope>NUCLEOTIDE SEQUENCE</scope>
</reference>
<organism evidence="2">
    <name type="scientific">marine sediment metagenome</name>
    <dbReference type="NCBI Taxonomy" id="412755"/>
    <lineage>
        <taxon>unclassified sequences</taxon>
        <taxon>metagenomes</taxon>
        <taxon>ecological metagenomes</taxon>
    </lineage>
</organism>
<comment type="caution">
    <text evidence="2">The sequence shown here is derived from an EMBL/GenBank/DDBJ whole genome shotgun (WGS) entry which is preliminary data.</text>
</comment>
<evidence type="ECO:0000256" key="1">
    <source>
        <dbReference type="SAM" id="Coils"/>
    </source>
</evidence>
<keyword evidence="1" id="KW-0175">Coiled coil</keyword>
<accession>A0A0F9H5R9</accession>
<proteinExistence type="predicted"/>
<gene>
    <name evidence="2" type="ORF">LCGC14_1825920</name>
</gene>
<dbReference type="EMBL" id="LAZR01017958">
    <property type="protein sequence ID" value="KKL98291.1"/>
    <property type="molecule type" value="Genomic_DNA"/>
</dbReference>
<name>A0A0F9H5R9_9ZZZZ</name>
<dbReference type="AlphaFoldDB" id="A0A0F9H5R9"/>